<gene>
    <name evidence="3" type="ORF">RND81_06G240700</name>
</gene>
<dbReference type="PANTHER" id="PTHR31589:SF235">
    <property type="entry name" value="PROTEIN, PUTATIVE (DUF239)-RELATED"/>
    <property type="match status" value="1"/>
</dbReference>
<evidence type="ECO:0000313" key="4">
    <source>
        <dbReference type="Proteomes" id="UP001443914"/>
    </source>
</evidence>
<dbReference type="InterPro" id="IPR025521">
    <property type="entry name" value="Neprosin_propep"/>
</dbReference>
<feature type="chain" id="PRO_5043934690" description="Neprosin PEP catalytic domain-containing protein" evidence="1">
    <location>
        <begin position="19"/>
        <end position="373"/>
    </location>
</feature>
<name>A0AAW1KEJ1_SAPOF</name>
<dbReference type="AlphaFoldDB" id="A0AAW1KEJ1"/>
<keyword evidence="1" id="KW-0732">Signal</keyword>
<evidence type="ECO:0000259" key="2">
    <source>
        <dbReference type="PROSITE" id="PS52045"/>
    </source>
</evidence>
<feature type="domain" description="Neprosin PEP catalytic" evidence="2">
    <location>
        <begin position="134"/>
        <end position="373"/>
    </location>
</feature>
<protein>
    <recommendedName>
        <fullName evidence="2">Neprosin PEP catalytic domain-containing protein</fullName>
    </recommendedName>
</protein>
<reference evidence="3" key="1">
    <citation type="submission" date="2024-03" db="EMBL/GenBank/DDBJ databases">
        <title>WGS assembly of Saponaria officinalis var. Norfolk2.</title>
        <authorList>
            <person name="Jenkins J."/>
            <person name="Shu S."/>
            <person name="Grimwood J."/>
            <person name="Barry K."/>
            <person name="Goodstein D."/>
            <person name="Schmutz J."/>
            <person name="Leebens-Mack J."/>
            <person name="Osbourn A."/>
        </authorList>
    </citation>
    <scope>NUCLEOTIDE SEQUENCE [LARGE SCALE GENOMIC DNA]</scope>
    <source>
        <strain evidence="3">JIC</strain>
    </source>
</reference>
<dbReference type="EMBL" id="JBDFQZ010000006">
    <property type="protein sequence ID" value="KAK9716547.1"/>
    <property type="molecule type" value="Genomic_DNA"/>
</dbReference>
<dbReference type="PROSITE" id="PS52045">
    <property type="entry name" value="NEPROSIN_PEP_CD"/>
    <property type="match status" value="1"/>
</dbReference>
<dbReference type="Pfam" id="PF14365">
    <property type="entry name" value="Neprosin_AP"/>
    <property type="match status" value="1"/>
</dbReference>
<evidence type="ECO:0000256" key="1">
    <source>
        <dbReference type="SAM" id="SignalP"/>
    </source>
</evidence>
<evidence type="ECO:0000313" key="3">
    <source>
        <dbReference type="EMBL" id="KAK9716547.1"/>
    </source>
</evidence>
<dbReference type="InterPro" id="IPR004314">
    <property type="entry name" value="Neprosin"/>
</dbReference>
<dbReference type="PANTHER" id="PTHR31589">
    <property type="entry name" value="PROTEIN, PUTATIVE (DUF239)-RELATED-RELATED"/>
    <property type="match status" value="1"/>
</dbReference>
<proteinExistence type="predicted"/>
<dbReference type="InterPro" id="IPR053168">
    <property type="entry name" value="Glutamic_endopeptidase"/>
</dbReference>
<sequence length="373" mass="42444">MTSKWLIFVAITICLCMSNVVVIGRKVRSKDVIKTIKTEYGVYDCVDFYKQPALKDPRLKNHSFHPEMRPLARPNLVKSNDISDGLSIMDMKFKGETCPRGTVPIRRLNADDERRQIEIRRQSYAQLGQPRTDGWSASDIKFALGQSKSDSTKVYNGIASTLSIFNPHVERYQYSSGEIIIKSGSDAIITGWTVNPMLYKDNLTHFFIYTVSGDSHCMGVTCGFIPVREDIPLDFIFDFISTVEGTKFNYPFFVYQDALNGNWWLEIGDDNTILGFWPQNFFHGLYKSASYVACGGEVYGPQQSLVYMGSGYKPVANKPEWSYCKDVKVVNEAQYVVLDTDLEPFMSNWRHYIAVVHDTGKKHYVVYGGPEAY</sequence>
<keyword evidence="4" id="KW-1185">Reference proteome</keyword>
<organism evidence="3 4">
    <name type="scientific">Saponaria officinalis</name>
    <name type="common">Common soapwort</name>
    <name type="synonym">Lychnis saponaria</name>
    <dbReference type="NCBI Taxonomy" id="3572"/>
    <lineage>
        <taxon>Eukaryota</taxon>
        <taxon>Viridiplantae</taxon>
        <taxon>Streptophyta</taxon>
        <taxon>Embryophyta</taxon>
        <taxon>Tracheophyta</taxon>
        <taxon>Spermatophyta</taxon>
        <taxon>Magnoliopsida</taxon>
        <taxon>eudicotyledons</taxon>
        <taxon>Gunneridae</taxon>
        <taxon>Pentapetalae</taxon>
        <taxon>Caryophyllales</taxon>
        <taxon>Caryophyllaceae</taxon>
        <taxon>Caryophylleae</taxon>
        <taxon>Saponaria</taxon>
    </lineage>
</organism>
<feature type="signal peptide" evidence="1">
    <location>
        <begin position="1"/>
        <end position="18"/>
    </location>
</feature>
<accession>A0AAW1KEJ1</accession>
<dbReference type="Proteomes" id="UP001443914">
    <property type="component" value="Unassembled WGS sequence"/>
</dbReference>
<comment type="caution">
    <text evidence="3">The sequence shown here is derived from an EMBL/GenBank/DDBJ whole genome shotgun (WGS) entry which is preliminary data.</text>
</comment>
<dbReference type="Pfam" id="PF03080">
    <property type="entry name" value="Neprosin"/>
    <property type="match status" value="1"/>
</dbReference>